<dbReference type="CTD" id="126074"/>
<dbReference type="OrthoDB" id="67296at2759"/>
<keyword evidence="2" id="KW-1185">Reference proteome</keyword>
<dbReference type="GO" id="GO:0003697">
    <property type="term" value="F:single-stranded DNA binding"/>
    <property type="evidence" value="ECO:0007669"/>
    <property type="project" value="TreeGrafter"/>
</dbReference>
<dbReference type="InterPro" id="IPR027417">
    <property type="entry name" value="P-loop_NTPase"/>
</dbReference>
<feature type="compositionally biased region" description="Polar residues" evidence="1">
    <location>
        <begin position="239"/>
        <end position="252"/>
    </location>
</feature>
<dbReference type="GeneID" id="103207935"/>
<gene>
    <name evidence="3" type="primary">SWSAP1</name>
</gene>
<name>A0A8B7AV15_ORYAF</name>
<proteinExistence type="predicted"/>
<reference evidence="3" key="1">
    <citation type="submission" date="2025-08" db="UniProtKB">
        <authorList>
            <consortium name="RefSeq"/>
        </authorList>
    </citation>
    <scope>IDENTIFICATION</scope>
</reference>
<dbReference type="GO" id="GO:0097196">
    <property type="term" value="C:Shu complex"/>
    <property type="evidence" value="ECO:0007669"/>
    <property type="project" value="TreeGrafter"/>
</dbReference>
<accession>A0A8B7AV15</accession>
<feature type="region of interest" description="Disordered" evidence="1">
    <location>
        <begin position="9"/>
        <end position="29"/>
    </location>
</feature>
<dbReference type="PANTHER" id="PTHR28653:SF1">
    <property type="entry name" value="ATPASE SWSAP1"/>
    <property type="match status" value="1"/>
</dbReference>
<dbReference type="Proteomes" id="UP000694850">
    <property type="component" value="Unplaced"/>
</dbReference>
<sequence length="252" mass="26833">MAETLRRMLSASSAAGPGEESAAESGSPLLLLGGPRSGKTALLFAAALEVAGEGRGPIFFLARRPLQSLPLRTRAAFDPLRLQKIRFQYPSSTRELFRLLCSAHEAQGPAPALLLLDCLEEYLSEHQGPHEAARLVALLLDTAAHFSHRAGPGGSCGLMVALQTQKDSGDTAQLALLQRYFPACCWLQPGAPGPRQHCLRACLESGGQGPRTEWLVAFQPHGEMTVTPLSPEVGDPSSDKGTSSRSQPNFGV</sequence>
<evidence type="ECO:0000313" key="3">
    <source>
        <dbReference type="RefSeq" id="XP_007951825.1"/>
    </source>
</evidence>
<feature type="region of interest" description="Disordered" evidence="1">
    <location>
        <begin position="225"/>
        <end position="252"/>
    </location>
</feature>
<evidence type="ECO:0000313" key="2">
    <source>
        <dbReference type="Proteomes" id="UP000694850"/>
    </source>
</evidence>
<protein>
    <submittedName>
        <fullName evidence="3">ATPase SWSAP1</fullName>
    </submittedName>
</protein>
<dbReference type="PANTHER" id="PTHR28653">
    <property type="match status" value="1"/>
</dbReference>
<dbReference type="Gene3D" id="3.40.50.300">
    <property type="entry name" value="P-loop containing nucleotide triphosphate hydrolases"/>
    <property type="match status" value="1"/>
</dbReference>
<dbReference type="AlphaFoldDB" id="A0A8B7AV15"/>
<dbReference type="SUPFAM" id="SSF52540">
    <property type="entry name" value="P-loop containing nucleoside triphosphate hydrolases"/>
    <property type="match status" value="1"/>
</dbReference>
<dbReference type="RefSeq" id="XP_007951825.1">
    <property type="nucleotide sequence ID" value="XM_007953634.1"/>
</dbReference>
<evidence type="ECO:0000256" key="1">
    <source>
        <dbReference type="SAM" id="MobiDB-lite"/>
    </source>
</evidence>
<organism evidence="2 3">
    <name type="scientific">Orycteropus afer afer</name>
    <dbReference type="NCBI Taxonomy" id="1230840"/>
    <lineage>
        <taxon>Eukaryota</taxon>
        <taxon>Metazoa</taxon>
        <taxon>Chordata</taxon>
        <taxon>Craniata</taxon>
        <taxon>Vertebrata</taxon>
        <taxon>Euteleostomi</taxon>
        <taxon>Mammalia</taxon>
        <taxon>Eutheria</taxon>
        <taxon>Afrotheria</taxon>
        <taxon>Tubulidentata</taxon>
        <taxon>Orycteropodidae</taxon>
        <taxon>Orycteropus</taxon>
    </lineage>
</organism>
<dbReference type="GO" id="GO:0000724">
    <property type="term" value="P:double-strand break repair via homologous recombination"/>
    <property type="evidence" value="ECO:0007669"/>
    <property type="project" value="TreeGrafter"/>
</dbReference>